<accession>A0A072PLJ8</accession>
<dbReference type="Pfam" id="PF26545">
    <property type="entry name" value="Mdm34_N"/>
    <property type="match status" value="1"/>
</dbReference>
<dbReference type="HAMAP" id="MF_03105">
    <property type="entry name" value="Mdm34"/>
    <property type="match status" value="1"/>
</dbReference>
<dbReference type="InterPro" id="IPR031468">
    <property type="entry name" value="SMP_LBD"/>
</dbReference>
<dbReference type="PANTHER" id="PTHR28185">
    <property type="entry name" value="MITOCHONDRIAL DISTRIBUTION AND MORPHOLOGY PROTEIN 34"/>
    <property type="match status" value="1"/>
</dbReference>
<keyword evidence="14" id="KW-1185">Reference proteome</keyword>
<sequence>MAFNFNWSPLSTDAGFLPRAQELLTNALNRADPKPAIIVDDIIVNELNLGDVPPELEILEIGDLAEDRFRGTFKMMYKGNAFLTLKTRVQANPLNTYLRTRSAFASPRPLAADTGLTIPLQITLSEFRLSGFIILVFSRQKGLTLVFRNDPLESLRVSSTFDSIPFVANFLQKEIETQLRGLLMDELPAIIHRLSLRLWSPEHKAREESELGATENSNAEVVVDPLASPPQDPVDSTGAVLTPAEIASLSLDSSLETHSLFSQKNLIRLATLTDSHRTLSLFTPTIRDAVFRAWTGPLERGEMTGLHTRTTTPALSRSHSYATSLSTATTFTFDNSTHSRPGLPSFASASQGLCMGSSRHGQGHRPRKRKKRVVNLRKQADTGELELVSEDGSTADTTSNAASSSTAPSVFSAPAAAMSSDLSQSLNLTTPPQSPLAARRPALEKYPASDMRSVSEGIPGPAILDSAHEPVLDIHKTPRAVDQDATIRLRNRKPSPIAFDDDPTPRASMYFTEGTDQKDARHINEGRYLPTEKVGSENGSPGSSRHPLPNFFQFVTDPSNGGSIAERAWMMKVANEMARRYEDERLKGSFEPFSPREEEPVPPPAYAR</sequence>
<proteinExistence type="inferred from homology"/>
<protein>
    <recommendedName>
        <fullName evidence="10">Mitochondrial distribution and morphology protein 34</fullName>
    </recommendedName>
</protein>
<feature type="compositionally biased region" description="Low complexity" evidence="11">
    <location>
        <begin position="394"/>
        <end position="408"/>
    </location>
</feature>
<dbReference type="EMBL" id="AMGV01000003">
    <property type="protein sequence ID" value="KEF60208.1"/>
    <property type="molecule type" value="Genomic_DNA"/>
</dbReference>
<dbReference type="InterPro" id="IPR027536">
    <property type="entry name" value="MDM34"/>
</dbReference>
<feature type="compositionally biased region" description="Basic and acidic residues" evidence="11">
    <location>
        <begin position="585"/>
        <end position="599"/>
    </location>
</feature>
<evidence type="ECO:0000256" key="8">
    <source>
        <dbReference type="ARBA" id="ARBA00023128"/>
    </source>
</evidence>
<dbReference type="GeneID" id="25279985"/>
<dbReference type="STRING" id="1182545.A0A072PLJ8"/>
<dbReference type="GO" id="GO:0007005">
    <property type="term" value="P:mitochondrion organization"/>
    <property type="evidence" value="ECO:0007669"/>
    <property type="project" value="InterPro"/>
</dbReference>
<comment type="domain">
    <text evidence="10">Lacks alpha-helical transmembrane segments, suggesting that it resides in the membrane via beta-sheet conformations similar to those predicted for other outer membrane proteins and porin.</text>
</comment>
<evidence type="ECO:0000256" key="7">
    <source>
        <dbReference type="ARBA" id="ARBA00023121"/>
    </source>
</evidence>
<name>A0A072PLJ8_9EURO</name>
<dbReference type="GO" id="GO:0008289">
    <property type="term" value="F:lipid binding"/>
    <property type="evidence" value="ECO:0007669"/>
    <property type="project" value="UniProtKB-KW"/>
</dbReference>
<comment type="similarity">
    <text evidence="10">Belongs to the MDM34 family.</text>
</comment>
<keyword evidence="6" id="KW-0445">Lipid transport</keyword>
<reference evidence="13 14" key="1">
    <citation type="submission" date="2013-03" db="EMBL/GenBank/DDBJ databases">
        <title>The Genome Sequence of Exophiala aquamarina CBS 119918.</title>
        <authorList>
            <consortium name="The Broad Institute Genomics Platform"/>
            <person name="Cuomo C."/>
            <person name="de Hoog S."/>
            <person name="Gorbushina A."/>
            <person name="Walker B."/>
            <person name="Young S.K."/>
            <person name="Zeng Q."/>
            <person name="Gargeya S."/>
            <person name="Fitzgerald M."/>
            <person name="Haas B."/>
            <person name="Abouelleil A."/>
            <person name="Allen A.W."/>
            <person name="Alvarado L."/>
            <person name="Arachchi H.M."/>
            <person name="Berlin A.M."/>
            <person name="Chapman S.B."/>
            <person name="Gainer-Dewar J."/>
            <person name="Goldberg J."/>
            <person name="Griggs A."/>
            <person name="Gujja S."/>
            <person name="Hansen M."/>
            <person name="Howarth C."/>
            <person name="Imamovic A."/>
            <person name="Ireland A."/>
            <person name="Larimer J."/>
            <person name="McCowan C."/>
            <person name="Murphy C."/>
            <person name="Pearson M."/>
            <person name="Poon T.W."/>
            <person name="Priest M."/>
            <person name="Roberts A."/>
            <person name="Saif S."/>
            <person name="Shea T."/>
            <person name="Sisk P."/>
            <person name="Sykes S."/>
            <person name="Wortman J."/>
            <person name="Nusbaum C."/>
            <person name="Birren B."/>
        </authorList>
    </citation>
    <scope>NUCLEOTIDE SEQUENCE [LARGE SCALE GENOMIC DNA]</scope>
    <source>
        <strain evidence="13 14">CBS 119918</strain>
    </source>
</reference>
<dbReference type="VEuPathDB" id="FungiDB:A1O9_05058"/>
<comment type="caution">
    <text evidence="13">The sequence shown here is derived from an EMBL/GenBank/DDBJ whole genome shotgun (WGS) entry which is preliminary data.</text>
</comment>
<evidence type="ECO:0000256" key="4">
    <source>
        <dbReference type="ARBA" id="ARBA00022692"/>
    </source>
</evidence>
<keyword evidence="4 10" id="KW-0812">Transmembrane</keyword>
<evidence type="ECO:0000256" key="5">
    <source>
        <dbReference type="ARBA" id="ARBA00022787"/>
    </source>
</evidence>
<dbReference type="RefSeq" id="XP_013262798.1">
    <property type="nucleotide sequence ID" value="XM_013407344.1"/>
</dbReference>
<evidence type="ECO:0000256" key="2">
    <source>
        <dbReference type="ARBA" id="ARBA00022448"/>
    </source>
</evidence>
<dbReference type="OrthoDB" id="17927at2759"/>
<evidence type="ECO:0000313" key="14">
    <source>
        <dbReference type="Proteomes" id="UP000027920"/>
    </source>
</evidence>
<evidence type="ECO:0000256" key="1">
    <source>
        <dbReference type="ARBA" id="ARBA00004370"/>
    </source>
</evidence>
<keyword evidence="3 10" id="KW-1134">Transmembrane beta strand</keyword>
<dbReference type="GO" id="GO:1990456">
    <property type="term" value="P:mitochondrion-endoplasmic reticulum membrane tethering"/>
    <property type="evidence" value="ECO:0007669"/>
    <property type="project" value="TreeGrafter"/>
</dbReference>
<keyword evidence="8 10" id="KW-0496">Mitochondrion</keyword>
<dbReference type="AlphaFoldDB" id="A0A072PLJ8"/>
<dbReference type="PANTHER" id="PTHR28185:SF1">
    <property type="entry name" value="MITOCHONDRIAL DISTRIBUTION AND MORPHOLOGY PROTEIN 34"/>
    <property type="match status" value="1"/>
</dbReference>
<dbReference type="InterPro" id="IPR058825">
    <property type="entry name" value="MDM34_N"/>
</dbReference>
<gene>
    <name evidence="10" type="primary">MDM34</name>
    <name evidence="13" type="ORF">A1O9_05058</name>
</gene>
<comment type="function">
    <text evidence="10">Component of the ERMES/MDM complex, which serves as a molecular tether to connect the endoplasmic reticulum (ER) and mitochondria. Components of this complex are involved in the control of mitochondrial shape and protein biogenesis, and function in nonvesicular lipid trafficking between the ER and mitochondria. MDM34 is required for the interaction of the ER-resident membrane protein MMM1 and the outer mitochondrial membrane-resident beta-barrel protein MDM10.</text>
</comment>
<dbReference type="CDD" id="cd21673">
    <property type="entry name" value="SMP_Mdm34"/>
    <property type="match status" value="1"/>
</dbReference>
<keyword evidence="5 10" id="KW-1000">Mitochondrion outer membrane</keyword>
<evidence type="ECO:0000256" key="11">
    <source>
        <dbReference type="SAM" id="MobiDB-lite"/>
    </source>
</evidence>
<organism evidence="13 14">
    <name type="scientific">Exophiala aquamarina CBS 119918</name>
    <dbReference type="NCBI Taxonomy" id="1182545"/>
    <lineage>
        <taxon>Eukaryota</taxon>
        <taxon>Fungi</taxon>
        <taxon>Dikarya</taxon>
        <taxon>Ascomycota</taxon>
        <taxon>Pezizomycotina</taxon>
        <taxon>Eurotiomycetes</taxon>
        <taxon>Chaetothyriomycetidae</taxon>
        <taxon>Chaetothyriales</taxon>
        <taxon>Herpotrichiellaceae</taxon>
        <taxon>Exophiala</taxon>
    </lineage>
</organism>
<feature type="region of interest" description="Disordered" evidence="11">
    <location>
        <begin position="342"/>
        <end position="408"/>
    </location>
</feature>
<dbReference type="Proteomes" id="UP000027920">
    <property type="component" value="Unassembled WGS sequence"/>
</dbReference>
<feature type="compositionally biased region" description="Basic residues" evidence="11">
    <location>
        <begin position="361"/>
        <end position="375"/>
    </location>
</feature>
<evidence type="ECO:0000256" key="3">
    <source>
        <dbReference type="ARBA" id="ARBA00022452"/>
    </source>
</evidence>
<dbReference type="GO" id="GO:0032865">
    <property type="term" value="C:ERMES complex"/>
    <property type="evidence" value="ECO:0007669"/>
    <property type="project" value="UniProtKB-UniRule"/>
</dbReference>
<feature type="domain" description="SMP-LTD" evidence="12">
    <location>
        <begin position="1"/>
        <end position="196"/>
    </location>
</feature>
<evidence type="ECO:0000256" key="10">
    <source>
        <dbReference type="HAMAP-Rule" id="MF_03105"/>
    </source>
</evidence>
<evidence type="ECO:0000256" key="9">
    <source>
        <dbReference type="ARBA" id="ARBA00023136"/>
    </source>
</evidence>
<comment type="subunit">
    <text evidence="10">Component of the ER-mitochondria encounter structure (ERMES) or MDM complex, composed of MMM1, MDM10, MDM12 and MDM34.</text>
</comment>
<keyword evidence="9 10" id="KW-0472">Membrane</keyword>
<dbReference type="HOGENOM" id="CLU_036502_1_0_1"/>
<dbReference type="GO" id="GO:0015914">
    <property type="term" value="P:phospholipid transport"/>
    <property type="evidence" value="ECO:0007669"/>
    <property type="project" value="TreeGrafter"/>
</dbReference>
<feature type="region of interest" description="Disordered" evidence="11">
    <location>
        <begin position="585"/>
        <end position="608"/>
    </location>
</feature>
<keyword evidence="7" id="KW-0446">Lipid-binding</keyword>
<dbReference type="PROSITE" id="PS51847">
    <property type="entry name" value="SMP"/>
    <property type="match status" value="1"/>
</dbReference>
<keyword evidence="2" id="KW-0813">Transport</keyword>
<evidence type="ECO:0000256" key="6">
    <source>
        <dbReference type="ARBA" id="ARBA00023055"/>
    </source>
</evidence>
<evidence type="ECO:0000313" key="13">
    <source>
        <dbReference type="EMBL" id="KEF60208.1"/>
    </source>
</evidence>
<comment type="subcellular location">
    <subcellularLocation>
        <location evidence="1">Membrane</location>
    </subcellularLocation>
    <subcellularLocation>
        <location evidence="10">Mitochondrion outer membrane</location>
        <topology evidence="10">Multi-pass membrane protein</topology>
    </subcellularLocation>
    <text evidence="10">The ERMES/MDM complex localizes to a few discrete foci (around 10 per single cell), that represent mitochondria-endoplasmic reticulum junctions. These foci are often found next to mtDNA nucleoids.</text>
</comment>
<evidence type="ECO:0000259" key="12">
    <source>
        <dbReference type="PROSITE" id="PS51847"/>
    </source>
</evidence>